<dbReference type="CDD" id="cd02440">
    <property type="entry name" value="AdoMet_MTases"/>
    <property type="match status" value="1"/>
</dbReference>
<keyword evidence="11" id="KW-1185">Reference proteome</keyword>
<evidence type="ECO:0000256" key="7">
    <source>
        <dbReference type="ARBA" id="ARBA00022691"/>
    </source>
</evidence>
<comment type="subcellular location">
    <subcellularLocation>
        <location evidence="2">Cytoplasm</location>
    </subcellularLocation>
    <subcellularLocation>
        <location evidence="1">Nucleus</location>
    </subcellularLocation>
</comment>
<dbReference type="GO" id="GO:0018064">
    <property type="term" value="F:protein-L-histidine N-tele-methyltransferase activity"/>
    <property type="evidence" value="ECO:0007669"/>
    <property type="project" value="UniProtKB-EC"/>
</dbReference>
<keyword evidence="4" id="KW-0963">Cytoplasm</keyword>
<dbReference type="Proteomes" id="UP000502823">
    <property type="component" value="Unassembled WGS sequence"/>
</dbReference>
<reference evidence="11" key="1">
    <citation type="submission" date="2020-01" db="EMBL/GenBank/DDBJ databases">
        <title>Draft genome sequence of the Termite Coptotermes fromosanus.</title>
        <authorList>
            <person name="Itakura S."/>
            <person name="Yosikawa Y."/>
            <person name="Umezawa K."/>
        </authorList>
    </citation>
    <scope>NUCLEOTIDE SEQUENCE [LARGE SCALE GENOMIC DNA]</scope>
</reference>
<evidence type="ECO:0000256" key="3">
    <source>
        <dbReference type="ARBA" id="ARBA00012533"/>
    </source>
</evidence>
<evidence type="ECO:0000313" key="11">
    <source>
        <dbReference type="Proteomes" id="UP000502823"/>
    </source>
</evidence>
<evidence type="ECO:0000256" key="4">
    <source>
        <dbReference type="ARBA" id="ARBA00022490"/>
    </source>
</evidence>
<gene>
    <name evidence="10" type="ORF">Cfor_09324</name>
</gene>
<name>A0A6L2PX65_COPFO</name>
<dbReference type="PANTHER" id="PTHR14614">
    <property type="entry name" value="HEPATOCELLULAR CARCINOMA-ASSOCIATED ANTIGEN"/>
    <property type="match status" value="1"/>
</dbReference>
<dbReference type="GO" id="GO:0005634">
    <property type="term" value="C:nucleus"/>
    <property type="evidence" value="ECO:0007669"/>
    <property type="project" value="UniProtKB-SubCell"/>
</dbReference>
<accession>A0A6L2PX65</accession>
<evidence type="ECO:0000256" key="9">
    <source>
        <dbReference type="ARBA" id="ARBA00038126"/>
    </source>
</evidence>
<dbReference type="InParanoid" id="A0A6L2PX65"/>
<organism evidence="10 11">
    <name type="scientific">Coptotermes formosanus</name>
    <name type="common">Formosan subterranean termite</name>
    <dbReference type="NCBI Taxonomy" id="36987"/>
    <lineage>
        <taxon>Eukaryota</taxon>
        <taxon>Metazoa</taxon>
        <taxon>Ecdysozoa</taxon>
        <taxon>Arthropoda</taxon>
        <taxon>Hexapoda</taxon>
        <taxon>Insecta</taxon>
        <taxon>Pterygota</taxon>
        <taxon>Neoptera</taxon>
        <taxon>Polyneoptera</taxon>
        <taxon>Dictyoptera</taxon>
        <taxon>Blattodea</taxon>
        <taxon>Blattoidea</taxon>
        <taxon>Termitoidae</taxon>
        <taxon>Rhinotermitidae</taxon>
        <taxon>Coptotermes</taxon>
    </lineage>
</organism>
<dbReference type="GO" id="GO:0032259">
    <property type="term" value="P:methylation"/>
    <property type="evidence" value="ECO:0007669"/>
    <property type="project" value="UniProtKB-KW"/>
</dbReference>
<dbReference type="Pfam" id="PF06325">
    <property type="entry name" value="PrmA"/>
    <property type="match status" value="1"/>
</dbReference>
<sequence>MAGISLQLWPPVSRMFRFNFSIPDEDSNTDLNAITNVSTRESEDGCTGPLQWLPANEVFPSSERTVQDMSVCTFSCGKYQLKHIPFEEAIKHLSEVTEKECIAEAEVFHSDLVPGKYEGGLKIWECTRDLAEFLVCENINLTGKRVLDLGCGTGILGILAMQLGAQAVHFQDYNASVIKAVTIPNVMLNTSSLQCNGTVPSSRFFSGDWKYFADFISPEHSEDNKYECILTSETIYNPDNHKKLLQVFRGRSYK</sequence>
<dbReference type="PANTHER" id="PTHR14614:SF39">
    <property type="entry name" value="HISTIDINE PROTEIN METHYLTRANSFERASE 1 HOMOLOG"/>
    <property type="match status" value="1"/>
</dbReference>
<keyword evidence="7" id="KW-0949">S-adenosyl-L-methionine</keyword>
<dbReference type="SUPFAM" id="SSF53335">
    <property type="entry name" value="S-adenosyl-L-methionine-dependent methyltransferases"/>
    <property type="match status" value="1"/>
</dbReference>
<evidence type="ECO:0000256" key="8">
    <source>
        <dbReference type="ARBA" id="ARBA00023242"/>
    </source>
</evidence>
<evidence type="ECO:0000256" key="1">
    <source>
        <dbReference type="ARBA" id="ARBA00004123"/>
    </source>
</evidence>
<evidence type="ECO:0000256" key="2">
    <source>
        <dbReference type="ARBA" id="ARBA00004496"/>
    </source>
</evidence>
<proteinExistence type="inferred from homology"/>
<dbReference type="EC" id="2.1.1.85" evidence="3"/>
<evidence type="ECO:0000313" key="10">
    <source>
        <dbReference type="EMBL" id="GFG37191.1"/>
    </source>
</evidence>
<comment type="caution">
    <text evidence="10">The sequence shown here is derived from an EMBL/GenBank/DDBJ whole genome shotgun (WGS) entry which is preliminary data.</text>
</comment>
<evidence type="ECO:0000256" key="6">
    <source>
        <dbReference type="ARBA" id="ARBA00022679"/>
    </source>
</evidence>
<dbReference type="InterPro" id="IPR019410">
    <property type="entry name" value="Methyltransf_16"/>
</dbReference>
<evidence type="ECO:0000256" key="5">
    <source>
        <dbReference type="ARBA" id="ARBA00022603"/>
    </source>
</evidence>
<dbReference type="EMBL" id="BLKM01006382">
    <property type="protein sequence ID" value="GFG37191.1"/>
    <property type="molecule type" value="Genomic_DNA"/>
</dbReference>
<dbReference type="InterPro" id="IPR029063">
    <property type="entry name" value="SAM-dependent_MTases_sf"/>
</dbReference>
<keyword evidence="8" id="KW-0539">Nucleus</keyword>
<dbReference type="OrthoDB" id="1723750at2759"/>
<protein>
    <recommendedName>
        <fullName evidence="3">protein-histidine N-methyltransferase</fullName>
        <ecNumber evidence="3">2.1.1.85</ecNumber>
    </recommendedName>
</protein>
<keyword evidence="5" id="KW-0489">Methyltransferase</keyword>
<dbReference type="Gene3D" id="3.40.50.150">
    <property type="entry name" value="Vaccinia Virus protein VP39"/>
    <property type="match status" value="1"/>
</dbReference>
<comment type="similarity">
    <text evidence="9">Belongs to the methyltransferase superfamily. METTL18 family.</text>
</comment>
<keyword evidence="6" id="KW-0808">Transferase</keyword>
<dbReference type="FunCoup" id="A0A6L2PX65">
    <property type="interactions" value="1978"/>
</dbReference>
<dbReference type="AlphaFoldDB" id="A0A6L2PX65"/>
<dbReference type="GO" id="GO:0005737">
    <property type="term" value="C:cytoplasm"/>
    <property type="evidence" value="ECO:0007669"/>
    <property type="project" value="UniProtKB-SubCell"/>
</dbReference>